<accession>A0A7U3VSS2</accession>
<evidence type="ECO:0000313" key="3">
    <source>
        <dbReference type="Proteomes" id="UP000595703"/>
    </source>
</evidence>
<feature type="region of interest" description="Disordered" evidence="1">
    <location>
        <begin position="72"/>
        <end position="92"/>
    </location>
</feature>
<evidence type="ECO:0000256" key="1">
    <source>
        <dbReference type="SAM" id="MobiDB-lite"/>
    </source>
</evidence>
<feature type="compositionally biased region" description="Polar residues" evidence="1">
    <location>
        <begin position="37"/>
        <end position="51"/>
    </location>
</feature>
<protein>
    <submittedName>
        <fullName evidence="2">Uncharacterized protein</fullName>
    </submittedName>
</protein>
<dbReference type="Proteomes" id="UP000595703">
    <property type="component" value="Chromosome"/>
</dbReference>
<reference evidence="2 3" key="4">
    <citation type="journal article" date="2020" name="Sci. Rep.">
        <title>beta-carboline chemical signals induce reveromycin production through a LuxR family regulator in Streptomyces sp. SN-593.</title>
        <authorList>
            <person name="Panthee S."/>
            <person name="Kito N."/>
            <person name="Hayashi T."/>
            <person name="Shimizu T."/>
            <person name="Ishikawa J."/>
            <person name="Hamamoto H."/>
            <person name="Osada H."/>
            <person name="Takahashi S."/>
        </authorList>
    </citation>
    <scope>NUCLEOTIDE SEQUENCE [LARGE SCALE GENOMIC DNA]</scope>
    <source>
        <strain evidence="2 3">SN-593</strain>
    </source>
</reference>
<gene>
    <name evidence="2" type="ORF">RVR_9685</name>
</gene>
<keyword evidence="3" id="KW-1185">Reference proteome</keyword>
<reference evidence="2 3" key="3">
    <citation type="journal article" date="2011" name="Nat. Chem. Biol.">
        <title>Reveromycin A biosynthesis uses RevG and RevJ for stereospecific spiroacetal formation.</title>
        <authorList>
            <person name="Takahashi S."/>
            <person name="Toyoda A."/>
            <person name="Sekiyama Y."/>
            <person name="Takagi H."/>
            <person name="Nogawa T."/>
            <person name="Uramoto M."/>
            <person name="Suzuki R."/>
            <person name="Koshino H."/>
            <person name="Kumano T."/>
            <person name="Panthee S."/>
            <person name="Dairi T."/>
            <person name="Ishikawa J."/>
            <person name="Ikeda H."/>
            <person name="Sakaki Y."/>
            <person name="Osada H."/>
        </authorList>
    </citation>
    <scope>NUCLEOTIDE SEQUENCE [LARGE SCALE GENOMIC DNA]</scope>
    <source>
        <strain evidence="2 3">SN-593</strain>
    </source>
</reference>
<sequence length="136" mass="14485">MGRLPPNGVTNKVVTKGFKYSQTLATWSRSVKAPTTDPFSTGNAAAQQAVNSDDAKDVEKAYSPALAQGLIRSGRVPAPTDQSWYDPKTRTVSPDAWQNTDFASWFTGTSIASTTDGVMGALDSGFRTYEGSLDGN</sequence>
<dbReference type="AlphaFoldDB" id="A0A7U3VSS2"/>
<feature type="region of interest" description="Disordered" evidence="1">
    <location>
        <begin position="32"/>
        <end position="57"/>
    </location>
</feature>
<reference evidence="2 3" key="1">
    <citation type="journal article" date="2010" name="J. Bacteriol.">
        <title>Biochemical characterization of a novel indole prenyltransferase from Streptomyces sp. SN-593.</title>
        <authorList>
            <person name="Takahashi S."/>
            <person name="Takagi H."/>
            <person name="Toyoda A."/>
            <person name="Uramoto M."/>
            <person name="Nogawa T."/>
            <person name="Ueki M."/>
            <person name="Sakaki Y."/>
            <person name="Osada H."/>
        </authorList>
    </citation>
    <scope>NUCLEOTIDE SEQUENCE [LARGE SCALE GENOMIC DNA]</scope>
    <source>
        <strain evidence="2 3">SN-593</strain>
    </source>
</reference>
<dbReference type="EMBL" id="AP018365">
    <property type="protein sequence ID" value="BBB02005.1"/>
    <property type="molecule type" value="Genomic_DNA"/>
</dbReference>
<proteinExistence type="predicted"/>
<dbReference type="RefSeq" id="WP_202237867.1">
    <property type="nucleotide sequence ID" value="NZ_AP018365.1"/>
</dbReference>
<name>A0A7U3VSS2_9ACTN</name>
<reference evidence="2 3" key="2">
    <citation type="journal article" date="2011" name="J. Antibiot.">
        <title>Furaquinocins I and J: novel polyketide isoprenoid hybrid compounds from Streptomyces reveromyceticus SN-593.</title>
        <authorList>
            <person name="Panthee S."/>
            <person name="Takahashi S."/>
            <person name="Takagi H."/>
            <person name="Nogawa T."/>
            <person name="Oowada E."/>
            <person name="Uramoto M."/>
            <person name="Osada H."/>
        </authorList>
    </citation>
    <scope>NUCLEOTIDE SEQUENCE [LARGE SCALE GENOMIC DNA]</scope>
    <source>
        <strain evidence="2 3">SN-593</strain>
    </source>
</reference>
<organism evidence="2 3">
    <name type="scientific">Actinacidiphila reveromycinica</name>
    <dbReference type="NCBI Taxonomy" id="659352"/>
    <lineage>
        <taxon>Bacteria</taxon>
        <taxon>Bacillati</taxon>
        <taxon>Actinomycetota</taxon>
        <taxon>Actinomycetes</taxon>
        <taxon>Kitasatosporales</taxon>
        <taxon>Streptomycetaceae</taxon>
        <taxon>Actinacidiphila</taxon>
    </lineage>
</organism>
<evidence type="ECO:0000313" key="2">
    <source>
        <dbReference type="EMBL" id="BBB02005.1"/>
    </source>
</evidence>
<dbReference type="KEGG" id="arev:RVR_9685"/>